<keyword evidence="1" id="KW-0805">Transcription regulation</keyword>
<dbReference type="InterPro" id="IPR050397">
    <property type="entry name" value="Env_Response_Regulators"/>
</dbReference>
<dbReference type="PROSITE" id="PS50110">
    <property type="entry name" value="RESPONSE_REGULATORY"/>
    <property type="match status" value="1"/>
</dbReference>
<evidence type="ECO:0000256" key="3">
    <source>
        <dbReference type="ARBA" id="ARBA00023163"/>
    </source>
</evidence>
<keyword evidence="4" id="KW-0597">Phosphoprotein</keyword>
<dbReference type="PANTHER" id="PTHR24567">
    <property type="entry name" value="CRP FAMILY TRANSCRIPTIONAL REGULATORY PROTEIN"/>
    <property type="match status" value="1"/>
</dbReference>
<dbReference type="InterPro" id="IPR000595">
    <property type="entry name" value="cNMP-bd_dom"/>
</dbReference>
<gene>
    <name evidence="7" type="ORF">AFCDBAGC_4297</name>
</gene>
<evidence type="ECO:0000259" key="5">
    <source>
        <dbReference type="PROSITE" id="PS50110"/>
    </source>
</evidence>
<feature type="modified residue" description="4-aspartylphosphate" evidence="4">
    <location>
        <position position="59"/>
    </location>
</feature>
<sequence length="383" mass="42116">MDPMSQQPSVLLAEPDAVVAMDLSEALETAGYRVLGPCATTADAVQILEREQPTLAVLDVQLRDGPCIPLSRELRQREIPFLVHTGIHRDEPAATSFRNAPWLIKPALPWDVVTLLDELALSSAAPVSAEAPTPLRLSKAATGWNNPLVRKLKGFAPLSEADMAVLERISAPSRIVPSQTDLVREGDAPEGVFLILEGIACRHKVGATGARQITAYLVPGDFCDLDVALLDKMDHAITTLSACRVVRIAPETVAEVMEHHPQIARAFRVSTLVDEATLREWLVNVGSRSALERLAHLLCELRVRLQVVGLVENNSFDLPLTQEVLADTTGLSNVHLNRTLQELRRRGLIELRYRRLTILDLPRLKALAEFKANYLHLGERVAA</sequence>
<dbReference type="Gene3D" id="3.40.50.2300">
    <property type="match status" value="1"/>
</dbReference>
<dbReference type="PROSITE" id="PS51063">
    <property type="entry name" value="HTH_CRP_2"/>
    <property type="match status" value="1"/>
</dbReference>
<dbReference type="Pfam" id="PF13545">
    <property type="entry name" value="HTH_Crp_2"/>
    <property type="match status" value="1"/>
</dbReference>
<dbReference type="SMART" id="SM00100">
    <property type="entry name" value="cNMP"/>
    <property type="match status" value="1"/>
</dbReference>
<feature type="domain" description="HTH crp-type" evidence="6">
    <location>
        <begin position="288"/>
        <end position="362"/>
    </location>
</feature>
<name>A0ABQ4QNW9_9HYPH</name>
<dbReference type="InterPro" id="IPR036390">
    <property type="entry name" value="WH_DNA-bd_sf"/>
</dbReference>
<dbReference type="Gene3D" id="2.60.120.10">
    <property type="entry name" value="Jelly Rolls"/>
    <property type="match status" value="1"/>
</dbReference>
<evidence type="ECO:0000313" key="7">
    <source>
        <dbReference type="EMBL" id="GJD46416.1"/>
    </source>
</evidence>
<dbReference type="Proteomes" id="UP001055117">
    <property type="component" value="Unassembled WGS sequence"/>
</dbReference>
<keyword evidence="8" id="KW-1185">Reference proteome</keyword>
<evidence type="ECO:0000259" key="6">
    <source>
        <dbReference type="PROSITE" id="PS51063"/>
    </source>
</evidence>
<dbReference type="EMBL" id="BPQG01000075">
    <property type="protein sequence ID" value="GJD46416.1"/>
    <property type="molecule type" value="Genomic_DNA"/>
</dbReference>
<dbReference type="RefSeq" id="WP_238272909.1">
    <property type="nucleotide sequence ID" value="NZ_BPQG01000075.1"/>
</dbReference>
<dbReference type="PANTHER" id="PTHR24567:SF68">
    <property type="entry name" value="DNA-BINDING TRANSCRIPTIONAL DUAL REGULATOR CRP"/>
    <property type="match status" value="1"/>
</dbReference>
<proteinExistence type="predicted"/>
<accession>A0ABQ4QNW9</accession>
<dbReference type="InterPro" id="IPR001789">
    <property type="entry name" value="Sig_transdc_resp-reg_receiver"/>
</dbReference>
<organism evidence="7 8">
    <name type="scientific">Methylobacterium cerastii</name>
    <dbReference type="NCBI Taxonomy" id="932741"/>
    <lineage>
        <taxon>Bacteria</taxon>
        <taxon>Pseudomonadati</taxon>
        <taxon>Pseudomonadota</taxon>
        <taxon>Alphaproteobacteria</taxon>
        <taxon>Hyphomicrobiales</taxon>
        <taxon>Methylobacteriaceae</taxon>
        <taxon>Methylobacterium</taxon>
    </lineage>
</organism>
<feature type="domain" description="Response regulatory" evidence="5">
    <location>
        <begin position="9"/>
        <end position="120"/>
    </location>
</feature>
<dbReference type="InterPro" id="IPR012318">
    <property type="entry name" value="HTH_CRP"/>
</dbReference>
<evidence type="ECO:0000256" key="2">
    <source>
        <dbReference type="ARBA" id="ARBA00023125"/>
    </source>
</evidence>
<evidence type="ECO:0000256" key="4">
    <source>
        <dbReference type="PROSITE-ProRule" id="PRU00169"/>
    </source>
</evidence>
<dbReference type="CDD" id="cd00038">
    <property type="entry name" value="CAP_ED"/>
    <property type="match status" value="1"/>
</dbReference>
<dbReference type="InterPro" id="IPR036388">
    <property type="entry name" value="WH-like_DNA-bd_sf"/>
</dbReference>
<dbReference type="InterPro" id="IPR011006">
    <property type="entry name" value="CheY-like_superfamily"/>
</dbReference>
<dbReference type="SUPFAM" id="SSF46785">
    <property type="entry name" value="Winged helix' DNA-binding domain"/>
    <property type="match status" value="1"/>
</dbReference>
<dbReference type="InterPro" id="IPR018490">
    <property type="entry name" value="cNMP-bd_dom_sf"/>
</dbReference>
<dbReference type="SUPFAM" id="SSF52172">
    <property type="entry name" value="CheY-like"/>
    <property type="match status" value="1"/>
</dbReference>
<comment type="caution">
    <text evidence="7">The sequence shown here is derived from an EMBL/GenBank/DDBJ whole genome shotgun (WGS) entry which is preliminary data.</text>
</comment>
<evidence type="ECO:0000313" key="8">
    <source>
        <dbReference type="Proteomes" id="UP001055117"/>
    </source>
</evidence>
<protein>
    <recommendedName>
        <fullName evidence="9">Cyclic nucleotide-binding protein</fullName>
    </recommendedName>
</protein>
<dbReference type="SMART" id="SM00419">
    <property type="entry name" value="HTH_CRP"/>
    <property type="match status" value="1"/>
</dbReference>
<keyword evidence="3" id="KW-0804">Transcription</keyword>
<dbReference type="SUPFAM" id="SSF51206">
    <property type="entry name" value="cAMP-binding domain-like"/>
    <property type="match status" value="1"/>
</dbReference>
<evidence type="ECO:0008006" key="9">
    <source>
        <dbReference type="Google" id="ProtNLM"/>
    </source>
</evidence>
<dbReference type="InterPro" id="IPR014710">
    <property type="entry name" value="RmlC-like_jellyroll"/>
</dbReference>
<evidence type="ECO:0000256" key="1">
    <source>
        <dbReference type="ARBA" id="ARBA00023015"/>
    </source>
</evidence>
<dbReference type="Gene3D" id="1.10.10.10">
    <property type="entry name" value="Winged helix-like DNA-binding domain superfamily/Winged helix DNA-binding domain"/>
    <property type="match status" value="1"/>
</dbReference>
<dbReference type="Pfam" id="PF00027">
    <property type="entry name" value="cNMP_binding"/>
    <property type="match status" value="1"/>
</dbReference>
<keyword evidence="2" id="KW-0238">DNA-binding</keyword>
<reference evidence="7 8" key="1">
    <citation type="journal article" date="2021" name="Front. Microbiol.">
        <title>Comprehensive Comparative Genomics and Phenotyping of Methylobacterium Species.</title>
        <authorList>
            <person name="Alessa O."/>
            <person name="Ogura Y."/>
            <person name="Fujitani Y."/>
            <person name="Takami H."/>
            <person name="Hayashi T."/>
            <person name="Sahin N."/>
            <person name="Tani A."/>
        </authorList>
    </citation>
    <scope>NUCLEOTIDE SEQUENCE [LARGE SCALE GENOMIC DNA]</scope>
    <source>
        <strain evidence="7 8">DSM 23679</strain>
    </source>
</reference>